<organism evidence="2 3">
    <name type="scientific">Fodinisporobacter ferrooxydans</name>
    <dbReference type="NCBI Taxonomy" id="2901836"/>
    <lineage>
        <taxon>Bacteria</taxon>
        <taxon>Bacillati</taxon>
        <taxon>Bacillota</taxon>
        <taxon>Bacilli</taxon>
        <taxon>Bacillales</taxon>
        <taxon>Alicyclobacillaceae</taxon>
        <taxon>Fodinisporobacter</taxon>
    </lineage>
</organism>
<name>A0ABY4CQM0_9BACL</name>
<dbReference type="EMBL" id="CP089291">
    <property type="protein sequence ID" value="UOF91861.1"/>
    <property type="molecule type" value="Genomic_DNA"/>
</dbReference>
<evidence type="ECO:0000256" key="1">
    <source>
        <dbReference type="ARBA" id="ARBA00023063"/>
    </source>
</evidence>
<evidence type="ECO:0000313" key="3">
    <source>
        <dbReference type="Proteomes" id="UP000830167"/>
    </source>
</evidence>
<reference evidence="2" key="1">
    <citation type="submission" date="2021-12" db="EMBL/GenBank/DDBJ databases">
        <title>Alicyclobacillaceae gen. nov., sp. nov., isolated from chalcocite enrichment system.</title>
        <authorList>
            <person name="Jiang Z."/>
        </authorList>
    </citation>
    <scope>NUCLEOTIDE SEQUENCE</scope>
    <source>
        <strain evidence="2">MYW30-H2</strain>
    </source>
</reference>
<dbReference type="PANTHER" id="PTHR43680:SF2">
    <property type="entry name" value="NITRATE REDUCTASE MOLYBDENUM COFACTOR ASSEMBLY CHAPERONE NARJ"/>
    <property type="match status" value="1"/>
</dbReference>
<dbReference type="PANTHER" id="PTHR43680">
    <property type="entry name" value="NITRATE REDUCTASE MOLYBDENUM COFACTOR ASSEMBLY CHAPERONE"/>
    <property type="match status" value="1"/>
</dbReference>
<dbReference type="NCBIfam" id="TIGR00684">
    <property type="entry name" value="narJ"/>
    <property type="match status" value="1"/>
</dbReference>
<keyword evidence="3" id="KW-1185">Reference proteome</keyword>
<dbReference type="InterPro" id="IPR036411">
    <property type="entry name" value="TorD-like_sf"/>
</dbReference>
<accession>A0ABY4CQM0</accession>
<dbReference type="InterPro" id="IPR003765">
    <property type="entry name" value="NO3_reductase_chaperone_NarJ"/>
</dbReference>
<proteinExistence type="predicted"/>
<dbReference type="Proteomes" id="UP000830167">
    <property type="component" value="Chromosome"/>
</dbReference>
<evidence type="ECO:0000313" key="2">
    <source>
        <dbReference type="EMBL" id="UOF91861.1"/>
    </source>
</evidence>
<gene>
    <name evidence="2" type="primary">narJ</name>
    <name evidence="2" type="ORF">LSG31_06375</name>
</gene>
<dbReference type="SUPFAM" id="SSF89155">
    <property type="entry name" value="TorD-like"/>
    <property type="match status" value="1"/>
</dbReference>
<dbReference type="Pfam" id="PF02613">
    <property type="entry name" value="Nitrate_red_del"/>
    <property type="match status" value="1"/>
</dbReference>
<dbReference type="InterPro" id="IPR020945">
    <property type="entry name" value="DMSO/NO3_reduct_chaperone"/>
</dbReference>
<keyword evidence="1" id="KW-0534">Nitrate assimilation</keyword>
<sequence length="199" mass="22800">MKHSRQKYFKVFSYMLGYPNASFFDGIAELEEWLKGLPPKEARGLLQKGCERFTKWNIMELQKHYVATFDFKDSTSLHLTAHEHGDGRDRGAALVRLKAMLGSAGYEELDGELPDYIPLLFEFLAEETDPVMIAEIEQRLAKGIAKIRKAMDPASPYTLIFAAAEQILPVVQKSGETPYDHENQKPDLEELPYPLYYEH</sequence>
<protein>
    <submittedName>
        <fullName evidence="2">Nitrate reductase molybdenum cofactor assembly chaperone</fullName>
    </submittedName>
</protein>
<dbReference type="RefSeq" id="WP_347438551.1">
    <property type="nucleotide sequence ID" value="NZ_CP089291.1"/>
</dbReference>